<feature type="chain" id="PRO_5011700909" evidence="1">
    <location>
        <begin position="21"/>
        <end position="56"/>
    </location>
</feature>
<evidence type="ECO:0000256" key="1">
    <source>
        <dbReference type="SAM" id="SignalP"/>
    </source>
</evidence>
<organism evidence="2 3">
    <name type="scientific">Ectopseudomonas chengduensis</name>
    <dbReference type="NCBI Taxonomy" id="489632"/>
    <lineage>
        <taxon>Bacteria</taxon>
        <taxon>Pseudomonadati</taxon>
        <taxon>Pseudomonadota</taxon>
        <taxon>Gammaproteobacteria</taxon>
        <taxon>Pseudomonadales</taxon>
        <taxon>Pseudomonadaceae</taxon>
        <taxon>Ectopseudomonas</taxon>
    </lineage>
</organism>
<dbReference type="Proteomes" id="UP000199467">
    <property type="component" value="Unassembled WGS sequence"/>
</dbReference>
<dbReference type="EMBL" id="FMZQ01000012">
    <property type="protein sequence ID" value="SDD18475.1"/>
    <property type="molecule type" value="Genomic_DNA"/>
</dbReference>
<evidence type="ECO:0000313" key="2">
    <source>
        <dbReference type="EMBL" id="SDD18475.1"/>
    </source>
</evidence>
<reference evidence="3" key="1">
    <citation type="submission" date="2016-10" db="EMBL/GenBank/DDBJ databases">
        <authorList>
            <person name="Varghese N."/>
            <person name="Submissions S."/>
        </authorList>
    </citation>
    <scope>NUCLEOTIDE SEQUENCE [LARGE SCALE GENOMIC DNA]</scope>
    <source>
        <strain evidence="3">DSM 26382</strain>
    </source>
</reference>
<accession>A0A1G6SQN8</accession>
<gene>
    <name evidence="2" type="ORF">SAMN05216576_11251</name>
</gene>
<evidence type="ECO:0000313" key="3">
    <source>
        <dbReference type="Proteomes" id="UP000199467"/>
    </source>
</evidence>
<name>A0A1G6SQN8_9GAMM</name>
<dbReference type="AlphaFoldDB" id="A0A1G6SQN8"/>
<protein>
    <submittedName>
        <fullName evidence="2">Uncharacterized protein</fullName>
    </submittedName>
</protein>
<sequence length="56" mass="5968">MVWSAIGAMAVQMLRCGAIALLQTVGCAVRTGSFSVRTAHPTVQDQALTNCFAAWR</sequence>
<keyword evidence="1" id="KW-0732">Signal</keyword>
<proteinExistence type="predicted"/>
<feature type="signal peptide" evidence="1">
    <location>
        <begin position="1"/>
        <end position="20"/>
    </location>
</feature>
<keyword evidence="3" id="KW-1185">Reference proteome</keyword>